<protein>
    <submittedName>
        <fullName evidence="7">SulP family sulfate permease</fullName>
    </submittedName>
</protein>
<reference evidence="7 8" key="1">
    <citation type="submission" date="2020-07" db="EMBL/GenBank/DDBJ databases">
        <title>Sequencing the genomes of 1000 actinobacteria strains.</title>
        <authorList>
            <person name="Klenk H.-P."/>
        </authorList>
    </citation>
    <scope>NUCLEOTIDE SEQUENCE [LARGE SCALE GENOMIC DNA]</scope>
    <source>
        <strain evidence="7 8">DSM 104006</strain>
    </source>
</reference>
<feature type="transmembrane region" description="Helical" evidence="5">
    <location>
        <begin position="145"/>
        <end position="163"/>
    </location>
</feature>
<evidence type="ECO:0000313" key="8">
    <source>
        <dbReference type="Proteomes" id="UP000549616"/>
    </source>
</evidence>
<evidence type="ECO:0000313" key="7">
    <source>
        <dbReference type="EMBL" id="NYI93214.1"/>
    </source>
</evidence>
<feature type="transmembrane region" description="Helical" evidence="5">
    <location>
        <begin position="55"/>
        <end position="83"/>
    </location>
</feature>
<dbReference type="InterPro" id="IPR036513">
    <property type="entry name" value="STAS_dom_sf"/>
</dbReference>
<dbReference type="EMBL" id="JACCFK010000002">
    <property type="protein sequence ID" value="NYI93214.1"/>
    <property type="molecule type" value="Genomic_DNA"/>
</dbReference>
<dbReference type="GO" id="GO:0016020">
    <property type="term" value="C:membrane"/>
    <property type="evidence" value="ECO:0007669"/>
    <property type="project" value="UniProtKB-SubCell"/>
</dbReference>
<dbReference type="CDD" id="cd07042">
    <property type="entry name" value="STAS_SulP_like_sulfate_transporter"/>
    <property type="match status" value="1"/>
</dbReference>
<comment type="caution">
    <text evidence="7">The sequence shown here is derived from an EMBL/GenBank/DDBJ whole genome shotgun (WGS) entry which is preliminary data.</text>
</comment>
<dbReference type="Gene3D" id="3.30.750.24">
    <property type="entry name" value="STAS domain"/>
    <property type="match status" value="1"/>
</dbReference>
<comment type="subcellular location">
    <subcellularLocation>
        <location evidence="1">Membrane</location>
        <topology evidence="1">Multi-pass membrane protein</topology>
    </subcellularLocation>
</comment>
<feature type="transmembrane region" description="Helical" evidence="5">
    <location>
        <begin position="319"/>
        <end position="336"/>
    </location>
</feature>
<dbReference type="Pfam" id="PF01740">
    <property type="entry name" value="STAS"/>
    <property type="match status" value="1"/>
</dbReference>
<feature type="domain" description="STAS" evidence="6">
    <location>
        <begin position="395"/>
        <end position="491"/>
    </location>
</feature>
<accession>A0A853BEN2</accession>
<keyword evidence="4 5" id="KW-0472">Membrane</keyword>
<feature type="transmembrane region" description="Helical" evidence="5">
    <location>
        <begin position="296"/>
        <end position="313"/>
    </location>
</feature>
<evidence type="ECO:0000256" key="1">
    <source>
        <dbReference type="ARBA" id="ARBA00004141"/>
    </source>
</evidence>
<keyword evidence="3 5" id="KW-1133">Transmembrane helix</keyword>
<organism evidence="7 8">
    <name type="scientific">Amycolatopsis endophytica</name>
    <dbReference type="NCBI Taxonomy" id="860233"/>
    <lineage>
        <taxon>Bacteria</taxon>
        <taxon>Bacillati</taxon>
        <taxon>Actinomycetota</taxon>
        <taxon>Actinomycetes</taxon>
        <taxon>Pseudonocardiales</taxon>
        <taxon>Pseudonocardiaceae</taxon>
        <taxon>Amycolatopsis</taxon>
    </lineage>
</organism>
<sequence length="491" mass="50871">MPLTLARPSWLSPKVARTEILSGLVVALALIPEAISFSIIAGVDPSVGLFASFTMAVVISVVGGRPAVISAATGAIALVVAPLAREHGFGYLVATVVLGGLFQIVLGSLGVARLMRFVPRSVMTGFVNALAILIFLAQVPELIDVPWPVYPLFAAGLVLMVLFPRLTRAVPAPLVSIVALTVVTVAAGITVPTVGDKGALPSTLPVPGVPDVPFTLDTLTLIAPYALAFALVGLMESLMTAKLVDDITDTRSSKTREAIGQGVANVVTGFFGGMGGCAMIGQTMINVRAGGARTRLSTFLAGSFLMVLCLALGPVVSDIPMAALVAVMVLVAFGTFDWHSIRPATLRRMPPGEIGVMVITVVVVVATSNLAIGVVVGSVTAMIIFARRVAHLVEVTSVTDPDGGQVVYAVTGELFFASSNDIVHRFDYAGDPGQVVIDLTGAHIWDASTVAALDAVTTKYEARGKTVEIIGLNQYSATMHNRLTGALGGGH</sequence>
<dbReference type="PROSITE" id="PS50801">
    <property type="entry name" value="STAS"/>
    <property type="match status" value="1"/>
</dbReference>
<proteinExistence type="predicted"/>
<keyword evidence="2 5" id="KW-0812">Transmembrane</keyword>
<keyword evidence="8" id="KW-1185">Reference proteome</keyword>
<evidence type="ECO:0000256" key="2">
    <source>
        <dbReference type="ARBA" id="ARBA00022692"/>
    </source>
</evidence>
<dbReference type="InterPro" id="IPR052706">
    <property type="entry name" value="Membrane-Transporter-like"/>
</dbReference>
<name>A0A853BEN2_9PSEU</name>
<evidence type="ECO:0000259" key="6">
    <source>
        <dbReference type="PROSITE" id="PS50801"/>
    </source>
</evidence>
<evidence type="ECO:0000256" key="5">
    <source>
        <dbReference type="SAM" id="Phobius"/>
    </source>
</evidence>
<gene>
    <name evidence="7" type="ORF">HNR02_006589</name>
</gene>
<dbReference type="InterPro" id="IPR011547">
    <property type="entry name" value="SLC26A/SulP_dom"/>
</dbReference>
<dbReference type="PANTHER" id="PTHR43310">
    <property type="entry name" value="SULFATE TRANSPORTER YBAR-RELATED"/>
    <property type="match status" value="1"/>
</dbReference>
<evidence type="ECO:0000256" key="3">
    <source>
        <dbReference type="ARBA" id="ARBA00022989"/>
    </source>
</evidence>
<dbReference type="InterPro" id="IPR002645">
    <property type="entry name" value="STAS_dom"/>
</dbReference>
<evidence type="ECO:0000256" key="4">
    <source>
        <dbReference type="ARBA" id="ARBA00023136"/>
    </source>
</evidence>
<feature type="transmembrane region" description="Helical" evidence="5">
    <location>
        <begin position="214"/>
        <end position="234"/>
    </location>
</feature>
<feature type="transmembrane region" description="Helical" evidence="5">
    <location>
        <begin position="121"/>
        <end position="139"/>
    </location>
</feature>
<dbReference type="RefSeq" id="WP_312861254.1">
    <property type="nucleotide sequence ID" value="NZ_JACCFK010000002.1"/>
</dbReference>
<feature type="transmembrane region" description="Helical" evidence="5">
    <location>
        <begin position="175"/>
        <end position="194"/>
    </location>
</feature>
<feature type="transmembrane region" description="Helical" evidence="5">
    <location>
        <begin position="89"/>
        <end position="109"/>
    </location>
</feature>
<dbReference type="PANTHER" id="PTHR43310:SF1">
    <property type="entry name" value="SULFATE TRANSPORTER YBAR-RELATED"/>
    <property type="match status" value="1"/>
</dbReference>
<dbReference type="SUPFAM" id="SSF52091">
    <property type="entry name" value="SpoIIaa-like"/>
    <property type="match status" value="1"/>
</dbReference>
<feature type="transmembrane region" description="Helical" evidence="5">
    <location>
        <begin position="356"/>
        <end position="385"/>
    </location>
</feature>
<feature type="transmembrane region" description="Helical" evidence="5">
    <location>
        <begin position="20"/>
        <end position="43"/>
    </location>
</feature>
<dbReference type="Pfam" id="PF00916">
    <property type="entry name" value="Sulfate_transp"/>
    <property type="match status" value="2"/>
</dbReference>
<dbReference type="AlphaFoldDB" id="A0A853BEN2"/>
<dbReference type="Proteomes" id="UP000549616">
    <property type="component" value="Unassembled WGS sequence"/>
</dbReference>